<reference evidence="4 5" key="1">
    <citation type="journal article" date="2016" name="Nat. Commun.">
        <title>Ectomycorrhizal ecology is imprinted in the genome of the dominant symbiotic fungus Cenococcum geophilum.</title>
        <authorList>
            <consortium name="DOE Joint Genome Institute"/>
            <person name="Peter M."/>
            <person name="Kohler A."/>
            <person name="Ohm R.A."/>
            <person name="Kuo A."/>
            <person name="Krutzmann J."/>
            <person name="Morin E."/>
            <person name="Arend M."/>
            <person name="Barry K.W."/>
            <person name="Binder M."/>
            <person name="Choi C."/>
            <person name="Clum A."/>
            <person name="Copeland A."/>
            <person name="Grisel N."/>
            <person name="Haridas S."/>
            <person name="Kipfer T."/>
            <person name="LaButti K."/>
            <person name="Lindquist E."/>
            <person name="Lipzen A."/>
            <person name="Maire R."/>
            <person name="Meier B."/>
            <person name="Mihaltcheva S."/>
            <person name="Molinier V."/>
            <person name="Murat C."/>
            <person name="Poggeler S."/>
            <person name="Quandt C.A."/>
            <person name="Sperisen C."/>
            <person name="Tritt A."/>
            <person name="Tisserant E."/>
            <person name="Crous P.W."/>
            <person name="Henrissat B."/>
            <person name="Nehls U."/>
            <person name="Egli S."/>
            <person name="Spatafora J.W."/>
            <person name="Grigoriev I.V."/>
            <person name="Martin F.M."/>
        </authorList>
    </citation>
    <scope>NUCLEOTIDE SEQUENCE [LARGE SCALE GENOMIC DNA]</scope>
    <source>
        <strain evidence="4 5">CBS 459.81</strain>
    </source>
</reference>
<evidence type="ECO:0000313" key="4">
    <source>
        <dbReference type="EMBL" id="OCK77212.1"/>
    </source>
</evidence>
<keyword evidence="3" id="KW-0732">Signal</keyword>
<gene>
    <name evidence="4" type="ORF">K432DRAFT_384873</name>
</gene>
<evidence type="ECO:0000256" key="2">
    <source>
        <dbReference type="SAM" id="Phobius"/>
    </source>
</evidence>
<feature type="compositionally biased region" description="Low complexity" evidence="1">
    <location>
        <begin position="332"/>
        <end position="346"/>
    </location>
</feature>
<sequence length="417" mass="42561">MGSSTLQKLSLVCLISSTVPSSSALATAVSAAQVVGLIRREAATCGGVSGLQQCGSNYPSDFCCPSSTTCLQLNNTASTSVICCPAGQDCKFIQPITCDVGQLNATLHPENQIHAANTTGVTLPPCGGSCCPLGYTCSGGMCAIVSSSTSPSSSPTATAIHTGAAASQTAASTPPIPTTAPSSNPAFPARAVVAGFFPGMLLGALLALAIVWFISKRREAARNRYSGDFGHVAHTVSDPIYDPTYAARTDFLRRGSTSAASQPSPGSTTQMVQPRGVGIGMYSQPNTACTNTPAGGIGSTPGIGGPKTPRVRSLFSKSPKLNGGSGARTRDPYTTPTRTPTASTTRSKGKGRASPVRSDSTETIDVLMPAPSFLQPPSAVGGRGERPLTQGTTFTGLMEEAGFSRRSREGLKAFGGR</sequence>
<evidence type="ECO:0000256" key="1">
    <source>
        <dbReference type="SAM" id="MobiDB-lite"/>
    </source>
</evidence>
<feature type="region of interest" description="Disordered" evidence="1">
    <location>
        <begin position="154"/>
        <end position="183"/>
    </location>
</feature>
<feature type="compositionally biased region" description="Basic and acidic residues" evidence="1">
    <location>
        <begin position="402"/>
        <end position="411"/>
    </location>
</feature>
<dbReference type="Proteomes" id="UP000250266">
    <property type="component" value="Unassembled WGS sequence"/>
</dbReference>
<protein>
    <recommendedName>
        <fullName evidence="6">Mid2 domain-containing protein</fullName>
    </recommendedName>
</protein>
<keyword evidence="2" id="KW-0472">Membrane</keyword>
<feature type="region of interest" description="Disordered" evidence="1">
    <location>
        <begin position="254"/>
        <end position="417"/>
    </location>
</feature>
<dbReference type="OrthoDB" id="5338512at2759"/>
<feature type="transmembrane region" description="Helical" evidence="2">
    <location>
        <begin position="191"/>
        <end position="214"/>
    </location>
</feature>
<dbReference type="EMBL" id="KV745145">
    <property type="protein sequence ID" value="OCK77212.1"/>
    <property type="molecule type" value="Genomic_DNA"/>
</dbReference>
<dbReference type="AlphaFoldDB" id="A0A8E2E4F6"/>
<feature type="chain" id="PRO_5034655515" description="Mid2 domain-containing protein" evidence="3">
    <location>
        <begin position="25"/>
        <end position="417"/>
    </location>
</feature>
<keyword evidence="2" id="KW-0812">Transmembrane</keyword>
<evidence type="ECO:0000256" key="3">
    <source>
        <dbReference type="SAM" id="SignalP"/>
    </source>
</evidence>
<feature type="signal peptide" evidence="3">
    <location>
        <begin position="1"/>
        <end position="24"/>
    </location>
</feature>
<organism evidence="4 5">
    <name type="scientific">Lepidopterella palustris CBS 459.81</name>
    <dbReference type="NCBI Taxonomy" id="1314670"/>
    <lineage>
        <taxon>Eukaryota</taxon>
        <taxon>Fungi</taxon>
        <taxon>Dikarya</taxon>
        <taxon>Ascomycota</taxon>
        <taxon>Pezizomycotina</taxon>
        <taxon>Dothideomycetes</taxon>
        <taxon>Pleosporomycetidae</taxon>
        <taxon>Mytilinidiales</taxon>
        <taxon>Argynnaceae</taxon>
        <taxon>Lepidopterella</taxon>
    </lineage>
</organism>
<accession>A0A8E2E4F6</accession>
<keyword evidence="2" id="KW-1133">Transmembrane helix</keyword>
<keyword evidence="5" id="KW-1185">Reference proteome</keyword>
<name>A0A8E2E4F6_9PEZI</name>
<evidence type="ECO:0000313" key="5">
    <source>
        <dbReference type="Proteomes" id="UP000250266"/>
    </source>
</evidence>
<proteinExistence type="predicted"/>
<feature type="compositionally biased region" description="Gly residues" evidence="1">
    <location>
        <begin position="295"/>
        <end position="305"/>
    </location>
</feature>
<feature type="compositionally biased region" description="Polar residues" evidence="1">
    <location>
        <begin position="255"/>
        <end position="272"/>
    </location>
</feature>
<evidence type="ECO:0008006" key="6">
    <source>
        <dbReference type="Google" id="ProtNLM"/>
    </source>
</evidence>